<dbReference type="HOGENOM" id="CLU_1602271_0_0_1"/>
<gene>
    <name evidence="3" type="ORF">M378DRAFT_11584</name>
</gene>
<organism evidence="3 4">
    <name type="scientific">Amanita muscaria (strain Koide BX008)</name>
    <dbReference type="NCBI Taxonomy" id="946122"/>
    <lineage>
        <taxon>Eukaryota</taxon>
        <taxon>Fungi</taxon>
        <taxon>Dikarya</taxon>
        <taxon>Basidiomycota</taxon>
        <taxon>Agaricomycotina</taxon>
        <taxon>Agaricomycetes</taxon>
        <taxon>Agaricomycetidae</taxon>
        <taxon>Agaricales</taxon>
        <taxon>Pluteineae</taxon>
        <taxon>Amanitaceae</taxon>
        <taxon>Amanita</taxon>
    </lineage>
</organism>
<dbReference type="EMBL" id="KN818250">
    <property type="protein sequence ID" value="KIL64394.1"/>
    <property type="molecule type" value="Genomic_DNA"/>
</dbReference>
<dbReference type="InParanoid" id="A0A0C2TC41"/>
<feature type="compositionally biased region" description="Low complexity" evidence="1">
    <location>
        <begin position="155"/>
        <end position="166"/>
    </location>
</feature>
<keyword evidence="2" id="KW-1133">Transmembrane helix</keyword>
<feature type="region of interest" description="Disordered" evidence="1">
    <location>
        <begin position="146"/>
        <end position="166"/>
    </location>
</feature>
<reference evidence="3 4" key="1">
    <citation type="submission" date="2014-04" db="EMBL/GenBank/DDBJ databases">
        <title>Evolutionary Origins and Diversification of the Mycorrhizal Mutualists.</title>
        <authorList>
            <consortium name="DOE Joint Genome Institute"/>
            <consortium name="Mycorrhizal Genomics Consortium"/>
            <person name="Kohler A."/>
            <person name="Kuo A."/>
            <person name="Nagy L.G."/>
            <person name="Floudas D."/>
            <person name="Copeland A."/>
            <person name="Barry K.W."/>
            <person name="Cichocki N."/>
            <person name="Veneault-Fourrey C."/>
            <person name="LaButti K."/>
            <person name="Lindquist E.A."/>
            <person name="Lipzen A."/>
            <person name="Lundell T."/>
            <person name="Morin E."/>
            <person name="Murat C."/>
            <person name="Riley R."/>
            <person name="Ohm R."/>
            <person name="Sun H."/>
            <person name="Tunlid A."/>
            <person name="Henrissat B."/>
            <person name="Grigoriev I.V."/>
            <person name="Hibbett D.S."/>
            <person name="Martin F."/>
        </authorList>
    </citation>
    <scope>NUCLEOTIDE SEQUENCE [LARGE SCALE GENOMIC DNA]</scope>
    <source>
        <strain evidence="3 4">Koide BX008</strain>
    </source>
</reference>
<accession>A0A0C2TC41</accession>
<evidence type="ECO:0000256" key="1">
    <source>
        <dbReference type="SAM" id="MobiDB-lite"/>
    </source>
</evidence>
<evidence type="ECO:0000256" key="2">
    <source>
        <dbReference type="SAM" id="Phobius"/>
    </source>
</evidence>
<protein>
    <submittedName>
        <fullName evidence="3">Uncharacterized protein</fullName>
    </submittedName>
</protein>
<sequence length="166" mass="18245">MANRLWKGGRLGRKENYFAVSSNVDFSLVVVAIVIISLILVGRLSTFSKLLLSPSHSSQSVDDLTFYELYFNLLQLLRESFRLAAALAQVAHLETISRLPSAHHRLPAPVVKWLDEPREDLSGTTKVEDAPPLITTAATLTFIPTNAPTPLMGSTRPTTTSKDTTI</sequence>
<keyword evidence="4" id="KW-1185">Reference proteome</keyword>
<feature type="transmembrane region" description="Helical" evidence="2">
    <location>
        <begin position="20"/>
        <end position="41"/>
    </location>
</feature>
<evidence type="ECO:0000313" key="3">
    <source>
        <dbReference type="EMBL" id="KIL64394.1"/>
    </source>
</evidence>
<proteinExistence type="predicted"/>
<keyword evidence="2" id="KW-0812">Transmembrane</keyword>
<name>A0A0C2TC41_AMAMK</name>
<evidence type="ECO:0000313" key="4">
    <source>
        <dbReference type="Proteomes" id="UP000054549"/>
    </source>
</evidence>
<dbReference type="AlphaFoldDB" id="A0A0C2TC41"/>
<dbReference type="Proteomes" id="UP000054549">
    <property type="component" value="Unassembled WGS sequence"/>
</dbReference>
<keyword evidence="2" id="KW-0472">Membrane</keyword>